<organism evidence="3 4">
    <name type="scientific">Alteromonas aquimaris</name>
    <dbReference type="NCBI Taxonomy" id="2998417"/>
    <lineage>
        <taxon>Bacteria</taxon>
        <taxon>Pseudomonadati</taxon>
        <taxon>Pseudomonadota</taxon>
        <taxon>Gammaproteobacteria</taxon>
        <taxon>Alteromonadales</taxon>
        <taxon>Alteromonadaceae</taxon>
        <taxon>Alteromonas/Salinimonas group</taxon>
        <taxon>Alteromonas</taxon>
    </lineage>
</organism>
<proteinExistence type="predicted"/>
<dbReference type="Gene3D" id="3.40.50.2000">
    <property type="entry name" value="Glycogen Phosphorylase B"/>
    <property type="match status" value="2"/>
</dbReference>
<feature type="domain" description="Glycosyltransferase subfamily 4-like N-terminal" evidence="2">
    <location>
        <begin position="122"/>
        <end position="179"/>
    </location>
</feature>
<name>A0ABT3PBM2_9ALTE</name>
<dbReference type="SUPFAM" id="SSF53756">
    <property type="entry name" value="UDP-Glycosyltransferase/glycogen phosphorylase"/>
    <property type="match status" value="1"/>
</dbReference>
<evidence type="ECO:0000259" key="1">
    <source>
        <dbReference type="Pfam" id="PF00534"/>
    </source>
</evidence>
<dbReference type="EMBL" id="JAPFRD010000011">
    <property type="protein sequence ID" value="MCW8109501.1"/>
    <property type="molecule type" value="Genomic_DNA"/>
</dbReference>
<reference evidence="3" key="1">
    <citation type="submission" date="2022-11" db="EMBL/GenBank/DDBJ databases">
        <title>Alteromonas sp. nov., isolated from sea water of the Qingdao.</title>
        <authorList>
            <person name="Wang Q."/>
        </authorList>
    </citation>
    <scope>NUCLEOTIDE SEQUENCE</scope>
    <source>
        <strain evidence="3">ASW11-7</strain>
    </source>
</reference>
<evidence type="ECO:0000313" key="3">
    <source>
        <dbReference type="EMBL" id="MCW8109501.1"/>
    </source>
</evidence>
<dbReference type="PANTHER" id="PTHR12526">
    <property type="entry name" value="GLYCOSYLTRANSFERASE"/>
    <property type="match status" value="1"/>
</dbReference>
<feature type="domain" description="Glycosyl transferase family 1" evidence="1">
    <location>
        <begin position="194"/>
        <end position="315"/>
    </location>
</feature>
<evidence type="ECO:0000313" key="4">
    <source>
        <dbReference type="Proteomes" id="UP001142810"/>
    </source>
</evidence>
<dbReference type="InterPro" id="IPR001296">
    <property type="entry name" value="Glyco_trans_1"/>
</dbReference>
<evidence type="ECO:0000259" key="2">
    <source>
        <dbReference type="Pfam" id="PF13439"/>
    </source>
</evidence>
<dbReference type="RefSeq" id="WP_265618284.1">
    <property type="nucleotide sequence ID" value="NZ_JAPFRD010000011.1"/>
</dbReference>
<keyword evidence="4" id="KW-1185">Reference proteome</keyword>
<dbReference type="Pfam" id="PF13439">
    <property type="entry name" value="Glyco_transf_4"/>
    <property type="match status" value="1"/>
</dbReference>
<gene>
    <name evidence="3" type="ORF">OPS25_13405</name>
</gene>
<accession>A0ABT3PBM2</accession>
<dbReference type="Pfam" id="PF00534">
    <property type="entry name" value="Glycos_transf_1"/>
    <property type="match status" value="1"/>
</dbReference>
<comment type="caution">
    <text evidence="3">The sequence shown here is derived from an EMBL/GenBank/DDBJ whole genome shotgun (WGS) entry which is preliminary data.</text>
</comment>
<dbReference type="InterPro" id="IPR028098">
    <property type="entry name" value="Glyco_trans_4-like_N"/>
</dbReference>
<dbReference type="PANTHER" id="PTHR12526:SF630">
    <property type="entry name" value="GLYCOSYLTRANSFERASE"/>
    <property type="match status" value="1"/>
</dbReference>
<protein>
    <submittedName>
        <fullName evidence="3">Glycosyltransferase</fullName>
    </submittedName>
</protein>
<dbReference type="Proteomes" id="UP001142810">
    <property type="component" value="Unassembled WGS sequence"/>
</dbReference>
<sequence>MPHTSNRVAFIINSLEGGGAEGVMCRLLGIMASYFQRHQTKVFLVLLDDVPQDHHAPDYVEKVVLDSQGSLLKGYTLLQSTLKKIQPQFCFSFLTRANALNVMLSSQIGYQAFISERVATSSHFAHGLKSIISKALVRFIYPRADKIVACSAGVEADLVANFNVPKHKMVILYNPYDMDAIQAKAAEQVAGLPQNPYIVATGRLVEIKNFALLISSFANSATPYDLVILGQGELEGRLKAQAAKLGVKERVHFPGFKKNPYPYIKQAQFFVATSNAEGFPNAIVEAMCLGKAILATNCDSGPAEIIADQYPLTLTGFTPQKFGCLSPVNDIPSFTQGLNFLSSEDKQAHYGALSQIRAKEFSNAVFERKIISIIENHNAKEATANVRAG</sequence>
<dbReference type="CDD" id="cd03811">
    <property type="entry name" value="GT4_GT28_WabH-like"/>
    <property type="match status" value="1"/>
</dbReference>